<evidence type="ECO:0000313" key="3">
    <source>
        <dbReference type="EMBL" id="GGL49235.1"/>
    </source>
</evidence>
<dbReference type="Proteomes" id="UP000607197">
    <property type="component" value="Unassembled WGS sequence"/>
</dbReference>
<dbReference type="SUPFAM" id="SSF89915">
    <property type="entry name" value="DNA-binding protein Tfx"/>
    <property type="match status" value="1"/>
</dbReference>
<accession>A0A830FF76</accession>
<dbReference type="EMBL" id="BMPG01000001">
    <property type="protein sequence ID" value="GGL49235.1"/>
    <property type="molecule type" value="Genomic_DNA"/>
</dbReference>
<dbReference type="InterPro" id="IPR036657">
    <property type="entry name" value="Tfx_DNA-bd_sf_arc"/>
</dbReference>
<reference evidence="3" key="1">
    <citation type="journal article" date="2014" name="Int. J. Syst. Evol. Microbiol.">
        <title>Complete genome sequence of Corynebacterium casei LMG S-19264T (=DSM 44701T), isolated from a smear-ripened cheese.</title>
        <authorList>
            <consortium name="US DOE Joint Genome Institute (JGI-PGF)"/>
            <person name="Walter F."/>
            <person name="Albersmeier A."/>
            <person name="Kalinowski J."/>
            <person name="Ruckert C."/>
        </authorList>
    </citation>
    <scope>NUCLEOTIDE SEQUENCE</scope>
    <source>
        <strain evidence="3">JCM 19596</strain>
    </source>
</reference>
<feature type="domain" description="RNA polymerase sigma-70 region 4" evidence="1">
    <location>
        <begin position="22"/>
        <end position="64"/>
    </location>
</feature>
<dbReference type="GO" id="GO:0003677">
    <property type="term" value="F:DNA binding"/>
    <property type="evidence" value="ECO:0007669"/>
    <property type="project" value="InterPro"/>
</dbReference>
<dbReference type="GO" id="GO:0006352">
    <property type="term" value="P:DNA-templated transcription initiation"/>
    <property type="evidence" value="ECO:0007669"/>
    <property type="project" value="InterPro"/>
</dbReference>
<proteinExistence type="predicted"/>
<dbReference type="Gene3D" id="3.30.1190.10">
    <property type="entry name" value="DNA-binding protein Tfx superfamily, archaea"/>
    <property type="match status" value="1"/>
</dbReference>
<organism evidence="3 4">
    <name type="scientific">Halocalculus aciditolerans</name>
    <dbReference type="NCBI Taxonomy" id="1383812"/>
    <lineage>
        <taxon>Archaea</taxon>
        <taxon>Methanobacteriati</taxon>
        <taxon>Methanobacteriota</taxon>
        <taxon>Stenosarchaea group</taxon>
        <taxon>Halobacteria</taxon>
        <taxon>Halobacteriales</taxon>
        <taxon>Halobacteriaceae</taxon>
        <taxon>Halocalculus</taxon>
    </lineage>
</organism>
<sequence>MSDLPDPAVLLDRVGFDASASVLTRRQAEVLVLRERGASQAAIASRLGTSRANVSKVESAARANVEKARETVAFANAVGAPVRVDVEPGADVFGVPERVYEACDDAGVKVARAAPELVAAIRDAGSEVVVDREVVRPVTVAVSADGAVEVRVGPV</sequence>
<dbReference type="GO" id="GO:0003700">
    <property type="term" value="F:DNA-binding transcription factor activity"/>
    <property type="evidence" value="ECO:0007669"/>
    <property type="project" value="InterPro"/>
</dbReference>
<dbReference type="RefSeq" id="WP_188975358.1">
    <property type="nucleotide sequence ID" value="NZ_BMPG01000001.1"/>
</dbReference>
<keyword evidence="4" id="KW-1185">Reference proteome</keyword>
<dbReference type="InterPro" id="IPR029291">
    <property type="entry name" value="Tfx_C"/>
</dbReference>
<name>A0A830FF76_9EURY</name>
<evidence type="ECO:0000259" key="2">
    <source>
        <dbReference type="Pfam" id="PF14601"/>
    </source>
</evidence>
<evidence type="ECO:0000259" key="1">
    <source>
        <dbReference type="Pfam" id="PF04545"/>
    </source>
</evidence>
<protein>
    <submittedName>
        <fullName evidence="3">Transcriptional regulator</fullName>
    </submittedName>
</protein>
<feature type="domain" description="DNA binding protein Tfx C-terminal" evidence="2">
    <location>
        <begin position="68"/>
        <end position="150"/>
    </location>
</feature>
<reference evidence="3" key="2">
    <citation type="submission" date="2020-09" db="EMBL/GenBank/DDBJ databases">
        <authorList>
            <person name="Sun Q."/>
            <person name="Ohkuma M."/>
        </authorList>
    </citation>
    <scope>NUCLEOTIDE SEQUENCE</scope>
    <source>
        <strain evidence="3">JCM 19596</strain>
    </source>
</reference>
<dbReference type="NCBIfam" id="TIGR00721">
    <property type="entry name" value="tfx"/>
    <property type="match status" value="1"/>
</dbReference>
<evidence type="ECO:0000313" key="4">
    <source>
        <dbReference type="Proteomes" id="UP000607197"/>
    </source>
</evidence>
<dbReference type="InterPro" id="IPR007630">
    <property type="entry name" value="RNA_pol_sigma70_r4"/>
</dbReference>
<dbReference type="Pfam" id="PF14601">
    <property type="entry name" value="TFX_C"/>
    <property type="match status" value="1"/>
</dbReference>
<dbReference type="OrthoDB" id="17771at2157"/>
<dbReference type="AlphaFoldDB" id="A0A830FF76"/>
<dbReference type="InterPro" id="IPR004645">
    <property type="entry name" value="Tfx_DNA-bd_arc"/>
</dbReference>
<dbReference type="Pfam" id="PF04545">
    <property type="entry name" value="Sigma70_r4"/>
    <property type="match status" value="1"/>
</dbReference>
<gene>
    <name evidence="3" type="primary">tfx</name>
    <name evidence="3" type="ORF">GCM10009039_04250</name>
</gene>
<comment type="caution">
    <text evidence="3">The sequence shown here is derived from an EMBL/GenBank/DDBJ whole genome shotgun (WGS) entry which is preliminary data.</text>
</comment>